<name>A0A329YAS1_RHITR</name>
<dbReference type="Proteomes" id="UP000251205">
    <property type="component" value="Unassembled WGS sequence"/>
</dbReference>
<accession>A0A329YAS1</accession>
<dbReference type="AlphaFoldDB" id="A0A329YAS1"/>
<protein>
    <submittedName>
        <fullName evidence="1">Uncharacterized protein</fullName>
    </submittedName>
</protein>
<organism evidence="1 2">
    <name type="scientific">Rhizobium tropici</name>
    <dbReference type="NCBI Taxonomy" id="398"/>
    <lineage>
        <taxon>Bacteria</taxon>
        <taxon>Pseudomonadati</taxon>
        <taxon>Pseudomonadota</taxon>
        <taxon>Alphaproteobacteria</taxon>
        <taxon>Hyphomicrobiales</taxon>
        <taxon>Rhizobiaceae</taxon>
        <taxon>Rhizobium/Agrobacterium group</taxon>
        <taxon>Rhizobium</taxon>
    </lineage>
</organism>
<gene>
    <name evidence="1" type="ORF">DQ393_11815</name>
</gene>
<reference evidence="1 2" key="1">
    <citation type="submission" date="2018-06" db="EMBL/GenBank/DDBJ databases">
        <title>Whole Genome Sequence of an efficient microsymbiont, Rhizobium tropici.</title>
        <authorList>
            <person name="Srinivasan R."/>
            <person name="Singh H.V."/>
            <person name="Srivastava R."/>
            <person name="Kumari B."/>
            <person name="Radhakrishna A."/>
        </authorList>
    </citation>
    <scope>NUCLEOTIDE SEQUENCE [LARGE SCALE GENOMIC DNA]</scope>
    <source>
        <strain evidence="1 2">IGFRI Rhizo-19</strain>
    </source>
</reference>
<comment type="caution">
    <text evidence="1">The sequence shown here is derived from an EMBL/GenBank/DDBJ whole genome shotgun (WGS) entry which is preliminary data.</text>
</comment>
<proteinExistence type="predicted"/>
<sequence length="75" mass="8660">MVNRYSRTRDVFLDSEALAICQSAFNAILTRLDISREHENAEDIAAFVSKLYQQGIHDEKKLFELSIATTVHFRD</sequence>
<evidence type="ECO:0000313" key="2">
    <source>
        <dbReference type="Proteomes" id="UP000251205"/>
    </source>
</evidence>
<dbReference type="OrthoDB" id="8449091at2"/>
<dbReference type="RefSeq" id="WP_112341977.1">
    <property type="nucleotide sequence ID" value="NZ_QMKK01000030.1"/>
</dbReference>
<dbReference type="EMBL" id="QMKK01000030">
    <property type="protein sequence ID" value="RAX41249.1"/>
    <property type="molecule type" value="Genomic_DNA"/>
</dbReference>
<evidence type="ECO:0000313" key="1">
    <source>
        <dbReference type="EMBL" id="RAX41249.1"/>
    </source>
</evidence>